<dbReference type="Pfam" id="PF01590">
    <property type="entry name" value="GAF"/>
    <property type="match status" value="1"/>
</dbReference>
<reference evidence="2" key="2">
    <citation type="submission" date="2020-09" db="EMBL/GenBank/DDBJ databases">
        <authorList>
            <person name="Sun Q."/>
            <person name="Ohkuma M."/>
        </authorList>
    </citation>
    <scope>NUCLEOTIDE SEQUENCE</scope>
    <source>
        <strain evidence="2">JCM 3091</strain>
    </source>
</reference>
<dbReference type="InterPro" id="IPR029016">
    <property type="entry name" value="GAF-like_dom_sf"/>
</dbReference>
<reference evidence="2" key="1">
    <citation type="journal article" date="2014" name="Int. J. Syst. Evol. Microbiol.">
        <title>Complete genome sequence of Corynebacterium casei LMG S-19264T (=DSM 44701T), isolated from a smear-ripened cheese.</title>
        <authorList>
            <consortium name="US DOE Joint Genome Institute (JGI-PGF)"/>
            <person name="Walter F."/>
            <person name="Albersmeier A."/>
            <person name="Kalinowski J."/>
            <person name="Ruckert C."/>
        </authorList>
    </citation>
    <scope>NUCLEOTIDE SEQUENCE</scope>
    <source>
        <strain evidence="2">JCM 3091</strain>
    </source>
</reference>
<comment type="caution">
    <text evidence="2">The sequence shown here is derived from an EMBL/GenBank/DDBJ whole genome shotgun (WGS) entry which is preliminary data.</text>
</comment>
<evidence type="ECO:0000313" key="3">
    <source>
        <dbReference type="Proteomes" id="UP000662200"/>
    </source>
</evidence>
<protein>
    <recommendedName>
        <fullName evidence="1">GAF domain-containing protein</fullName>
    </recommendedName>
</protein>
<name>A0A8J3FJL5_9ACTN</name>
<keyword evidence="3" id="KW-1185">Reference proteome</keyword>
<dbReference type="PANTHER" id="PTHR43102">
    <property type="entry name" value="SLR1143 PROTEIN"/>
    <property type="match status" value="1"/>
</dbReference>
<dbReference type="RefSeq" id="WP_189114786.1">
    <property type="nucleotide sequence ID" value="NZ_BMQC01000009.1"/>
</dbReference>
<feature type="domain" description="GAF" evidence="1">
    <location>
        <begin position="31"/>
        <end position="158"/>
    </location>
</feature>
<gene>
    <name evidence="2" type="ORF">GCM10010124_28330</name>
</gene>
<sequence length="273" mass="28260">MTATAGAAALTDPRRLAAVHRHEILDAPADGAFDRIAHLAARVCDTPVATVSIVDADRVWFAASAGLDGVTQVGTEPGLCASAFLADGLYVVGDAAVDPRTVDHPLVRGELGLRFYAAAPLVTGDGHRLGTVAVLDVVPRELDATRAAVLADLAALVTAHLALRLDALRAVRAERELREEAQERAAAAGALAARLRAGAAAQREVPRPPRCQLGGTGRPCAGPAELKVADSWGVAAWGCHAHVEEALLHVRSVFVASEDPDGLGGLGGYLRRA</sequence>
<dbReference type="AlphaFoldDB" id="A0A8J3FJL5"/>
<dbReference type="InterPro" id="IPR003018">
    <property type="entry name" value="GAF"/>
</dbReference>
<proteinExistence type="predicted"/>
<dbReference type="Gene3D" id="3.30.450.40">
    <property type="match status" value="1"/>
</dbReference>
<dbReference type="EMBL" id="BMQC01000009">
    <property type="protein sequence ID" value="GGK34064.1"/>
    <property type="molecule type" value="Genomic_DNA"/>
</dbReference>
<dbReference type="PANTHER" id="PTHR43102:SF2">
    <property type="entry name" value="GAF DOMAIN-CONTAINING PROTEIN"/>
    <property type="match status" value="1"/>
</dbReference>
<evidence type="ECO:0000259" key="1">
    <source>
        <dbReference type="Pfam" id="PF01590"/>
    </source>
</evidence>
<dbReference type="Proteomes" id="UP000662200">
    <property type="component" value="Unassembled WGS sequence"/>
</dbReference>
<evidence type="ECO:0000313" key="2">
    <source>
        <dbReference type="EMBL" id="GGK34064.1"/>
    </source>
</evidence>
<organism evidence="2 3">
    <name type="scientific">Pilimelia terevasa</name>
    <dbReference type="NCBI Taxonomy" id="53372"/>
    <lineage>
        <taxon>Bacteria</taxon>
        <taxon>Bacillati</taxon>
        <taxon>Actinomycetota</taxon>
        <taxon>Actinomycetes</taxon>
        <taxon>Micromonosporales</taxon>
        <taxon>Micromonosporaceae</taxon>
        <taxon>Pilimelia</taxon>
    </lineage>
</organism>
<accession>A0A8J3FJL5</accession>
<dbReference type="SUPFAM" id="SSF55781">
    <property type="entry name" value="GAF domain-like"/>
    <property type="match status" value="1"/>
</dbReference>